<dbReference type="Pfam" id="PF13432">
    <property type="entry name" value="TPR_16"/>
    <property type="match status" value="2"/>
</dbReference>
<feature type="repeat" description="TPR" evidence="3">
    <location>
        <begin position="131"/>
        <end position="164"/>
    </location>
</feature>
<evidence type="ECO:0008006" key="7">
    <source>
        <dbReference type="Google" id="ProtNLM"/>
    </source>
</evidence>
<dbReference type="InterPro" id="IPR011990">
    <property type="entry name" value="TPR-like_helical_dom_sf"/>
</dbReference>
<sequence>MARFAVLFAVFLGLAAPALAEDGDELDRLFEALRGDETGDAAHWARIEDRIWDLWSRSGSAAMDYLLERGREALAADQFDAAIEHLTALVDNAPDFAEGYNARATAYYQAGLVGPAMADIARVLTLEPRHFGALTGLGLILEETGDAEGAVRAYGAALAIHPHQPDLREAMERLDEELQGETI</sequence>
<proteinExistence type="predicted"/>
<protein>
    <recommendedName>
        <fullName evidence="7">Tetratricopeptide repeat protein</fullName>
    </recommendedName>
</protein>
<evidence type="ECO:0000256" key="1">
    <source>
        <dbReference type="ARBA" id="ARBA00022737"/>
    </source>
</evidence>
<name>A0ABQ5LVU1_9RHOB</name>
<dbReference type="PANTHER" id="PTHR45831">
    <property type="entry name" value="LD24721P"/>
    <property type="match status" value="1"/>
</dbReference>
<dbReference type="Proteomes" id="UP001144205">
    <property type="component" value="Unassembled WGS sequence"/>
</dbReference>
<comment type="caution">
    <text evidence="5">The sequence shown here is derived from an EMBL/GenBank/DDBJ whole genome shotgun (WGS) entry which is preliminary data.</text>
</comment>
<dbReference type="InterPro" id="IPR047150">
    <property type="entry name" value="SGT"/>
</dbReference>
<dbReference type="Gene3D" id="1.25.40.10">
    <property type="entry name" value="Tetratricopeptide repeat domain"/>
    <property type="match status" value="1"/>
</dbReference>
<keyword evidence="6" id="KW-1185">Reference proteome</keyword>
<organism evidence="5 6">
    <name type="scientific">Sinisalibacter aestuarii</name>
    <dbReference type="NCBI Taxonomy" id="2949426"/>
    <lineage>
        <taxon>Bacteria</taxon>
        <taxon>Pseudomonadati</taxon>
        <taxon>Pseudomonadota</taxon>
        <taxon>Alphaproteobacteria</taxon>
        <taxon>Rhodobacterales</taxon>
        <taxon>Roseobacteraceae</taxon>
        <taxon>Sinisalibacter</taxon>
    </lineage>
</organism>
<evidence type="ECO:0000313" key="5">
    <source>
        <dbReference type="EMBL" id="GKY88713.1"/>
    </source>
</evidence>
<evidence type="ECO:0000256" key="3">
    <source>
        <dbReference type="PROSITE-ProRule" id="PRU00339"/>
    </source>
</evidence>
<evidence type="ECO:0000256" key="2">
    <source>
        <dbReference type="ARBA" id="ARBA00022803"/>
    </source>
</evidence>
<dbReference type="EMBL" id="BROH01000007">
    <property type="protein sequence ID" value="GKY88713.1"/>
    <property type="molecule type" value="Genomic_DNA"/>
</dbReference>
<dbReference type="SUPFAM" id="SSF48452">
    <property type="entry name" value="TPR-like"/>
    <property type="match status" value="1"/>
</dbReference>
<keyword evidence="2 3" id="KW-0802">TPR repeat</keyword>
<dbReference type="PROSITE" id="PS50005">
    <property type="entry name" value="TPR"/>
    <property type="match status" value="1"/>
</dbReference>
<feature type="signal peptide" evidence="4">
    <location>
        <begin position="1"/>
        <end position="20"/>
    </location>
</feature>
<evidence type="ECO:0000256" key="4">
    <source>
        <dbReference type="SAM" id="SignalP"/>
    </source>
</evidence>
<dbReference type="PANTHER" id="PTHR45831:SF2">
    <property type="entry name" value="LD24721P"/>
    <property type="match status" value="1"/>
</dbReference>
<reference evidence="5" key="1">
    <citation type="journal article" date="2023" name="Int. J. Syst. Evol. Microbiol.">
        <title>Sinisalibacter aestuarii sp. nov., isolated from estuarine sediment of the Arakawa River.</title>
        <authorList>
            <person name="Arafat S.T."/>
            <person name="Hirano S."/>
            <person name="Sato A."/>
            <person name="Takeuchi K."/>
            <person name="Yasuda T."/>
            <person name="Terahara T."/>
            <person name="Hamada M."/>
            <person name="Kobayashi T."/>
        </authorList>
    </citation>
    <scope>NUCLEOTIDE SEQUENCE</scope>
    <source>
        <strain evidence="5">B-399</strain>
    </source>
</reference>
<feature type="chain" id="PRO_5047362796" description="Tetratricopeptide repeat protein" evidence="4">
    <location>
        <begin position="21"/>
        <end position="183"/>
    </location>
</feature>
<gene>
    <name evidence="5" type="ORF">STA1M1_25820</name>
</gene>
<dbReference type="InterPro" id="IPR019734">
    <property type="entry name" value="TPR_rpt"/>
</dbReference>
<dbReference type="RefSeq" id="WP_281842749.1">
    <property type="nucleotide sequence ID" value="NZ_BROH01000007.1"/>
</dbReference>
<keyword evidence="4" id="KW-0732">Signal</keyword>
<dbReference type="SMART" id="SM00028">
    <property type="entry name" value="TPR"/>
    <property type="match status" value="3"/>
</dbReference>
<keyword evidence="1" id="KW-0677">Repeat</keyword>
<evidence type="ECO:0000313" key="6">
    <source>
        <dbReference type="Proteomes" id="UP001144205"/>
    </source>
</evidence>
<accession>A0ABQ5LVU1</accession>